<sequence length="237" mass="25604">MRRYTATMSPYTQLRSLVVVVIATSSLLQMTSGSPLSVYGYGAAAQPRADYRHNGYYGRAAAADEHAAAPPKYNFAYDVSDAYTGDYKSQTEVRDGNNVKGQYTVVEPDGTRRVVDYTADEENGFNAVVSKEGHPAADAPAYRPVAAAPAYRPAAAAAPSYRPAADAPAYRPAAVPSYRPAYKPAYKPSLSAAYRPAPAAVYQHAADAADEPPAYPEAPLYKSAYKQPPSYYPYRSY</sequence>
<dbReference type="Pfam" id="PF00379">
    <property type="entry name" value="Chitin_bind_4"/>
    <property type="match status" value="1"/>
</dbReference>
<dbReference type="PROSITE" id="PS00233">
    <property type="entry name" value="CHIT_BIND_RR_1"/>
    <property type="match status" value="1"/>
</dbReference>
<evidence type="ECO:0000256" key="3">
    <source>
        <dbReference type="SAM" id="MobiDB-lite"/>
    </source>
</evidence>
<feature type="region of interest" description="Disordered" evidence="3">
    <location>
        <begin position="208"/>
        <end position="237"/>
    </location>
</feature>
<evidence type="ECO:0000256" key="4">
    <source>
        <dbReference type="SAM" id="SignalP"/>
    </source>
</evidence>
<dbReference type="GeneID" id="100164424"/>
<evidence type="ECO:0000256" key="1">
    <source>
        <dbReference type="ARBA" id="ARBA00022460"/>
    </source>
</evidence>
<dbReference type="AlphaFoldDB" id="A0A8R2H640"/>
<feature type="chain" id="PRO_5035938132" evidence="4">
    <location>
        <begin position="34"/>
        <end position="237"/>
    </location>
</feature>
<keyword evidence="4" id="KW-0732">Signal</keyword>
<dbReference type="InterPro" id="IPR031311">
    <property type="entry name" value="CHIT_BIND_RR_consensus"/>
</dbReference>
<proteinExistence type="predicted"/>
<evidence type="ECO:0000313" key="5">
    <source>
        <dbReference type="EnsemblMetazoa" id="XP_016657012.1"/>
    </source>
</evidence>
<reference evidence="5" key="2">
    <citation type="submission" date="2022-06" db="UniProtKB">
        <authorList>
            <consortium name="EnsemblMetazoa"/>
        </authorList>
    </citation>
    <scope>IDENTIFICATION</scope>
</reference>
<dbReference type="PROSITE" id="PS51155">
    <property type="entry name" value="CHIT_BIND_RR_2"/>
    <property type="match status" value="1"/>
</dbReference>
<reference evidence="6" key="1">
    <citation type="submission" date="2010-06" db="EMBL/GenBank/DDBJ databases">
        <authorList>
            <person name="Jiang H."/>
            <person name="Abraham K."/>
            <person name="Ali S."/>
            <person name="Alsbrooks S.L."/>
            <person name="Anim B.N."/>
            <person name="Anosike U.S."/>
            <person name="Attaway T."/>
            <person name="Bandaranaike D.P."/>
            <person name="Battles P.K."/>
            <person name="Bell S.N."/>
            <person name="Bell A.V."/>
            <person name="Beltran B."/>
            <person name="Bickham C."/>
            <person name="Bustamante Y."/>
            <person name="Caleb T."/>
            <person name="Canada A."/>
            <person name="Cardenas V."/>
            <person name="Carter K."/>
            <person name="Chacko J."/>
            <person name="Chandrabose M.N."/>
            <person name="Chavez D."/>
            <person name="Chavez A."/>
            <person name="Chen L."/>
            <person name="Chu H.-S."/>
            <person name="Claassen K.J."/>
            <person name="Cockrell R."/>
            <person name="Collins M."/>
            <person name="Cooper J.A."/>
            <person name="Cree A."/>
            <person name="Curry S.M."/>
            <person name="Da Y."/>
            <person name="Dao M.D."/>
            <person name="Das B."/>
            <person name="Davila M.-L."/>
            <person name="Davy-Carroll L."/>
            <person name="Denson S."/>
            <person name="Dinh H."/>
            <person name="Ebong V.E."/>
            <person name="Edwards J.R."/>
            <person name="Egan A."/>
            <person name="El-Daye J."/>
            <person name="Escobedo L."/>
            <person name="Fernandez S."/>
            <person name="Fernando P.R."/>
            <person name="Flagg N."/>
            <person name="Forbes L.D."/>
            <person name="Fowler R.G."/>
            <person name="Fu Q."/>
            <person name="Gabisi R.A."/>
            <person name="Ganer J."/>
            <person name="Garbino Pronczuk A."/>
            <person name="Garcia R.M."/>
            <person name="Garner T."/>
            <person name="Garrett T.E."/>
            <person name="Gonzalez D.A."/>
            <person name="Hamid H."/>
            <person name="Hawkins E.S."/>
            <person name="Hirani K."/>
            <person name="Hogues M.E."/>
            <person name="Hollins B."/>
            <person name="Hsiao C.-H."/>
            <person name="Jabil R."/>
            <person name="James M.L."/>
            <person name="Jhangiani S.N."/>
            <person name="Johnson B."/>
            <person name="Johnson Q."/>
            <person name="Joshi V."/>
            <person name="Kalu J.B."/>
            <person name="Kam C."/>
            <person name="Kashfia A."/>
            <person name="Keebler J."/>
            <person name="Kisamo H."/>
            <person name="Kovar C.L."/>
            <person name="Lago L.A."/>
            <person name="Lai C.-Y."/>
            <person name="Laidlaw J."/>
            <person name="Lara F."/>
            <person name="Le T.-K."/>
            <person name="Lee S.L."/>
            <person name="Legall F.H."/>
            <person name="Lemon S.J."/>
            <person name="Lewis L.R."/>
            <person name="Li B."/>
            <person name="Liu Y."/>
            <person name="Liu Y.-S."/>
            <person name="Lopez J."/>
            <person name="Lozado R.J."/>
            <person name="Lu J."/>
            <person name="Madu R.C."/>
            <person name="Maheshwari M."/>
            <person name="Maheshwari R."/>
            <person name="Malloy K."/>
            <person name="Martinez E."/>
            <person name="Mathew T."/>
            <person name="Mercado I.C."/>
            <person name="Mercado C."/>
            <person name="Meyer B."/>
            <person name="Montgomery K."/>
            <person name="Morgan M.B."/>
            <person name="Munidasa M."/>
            <person name="Nazareth L.V."/>
            <person name="Nelson J."/>
            <person name="Ng B.M."/>
            <person name="Nguyen N.B."/>
            <person name="Nguyen P.Q."/>
            <person name="Nguyen T."/>
            <person name="Obregon M."/>
            <person name="Okwuonu G.O."/>
            <person name="Onwere C.G."/>
            <person name="Orozco G."/>
            <person name="Parra A."/>
            <person name="Patel S."/>
            <person name="Patil S."/>
            <person name="Perez A."/>
            <person name="Perez Y."/>
            <person name="Pham C."/>
            <person name="Primus E.L."/>
            <person name="Pu L.-L."/>
            <person name="Puazo M."/>
            <person name="Qin X."/>
            <person name="Quiroz J.B."/>
            <person name="Reese J."/>
            <person name="Richards S."/>
            <person name="Rives C.M."/>
            <person name="Robberts R."/>
            <person name="Ruiz S.J."/>
            <person name="Ruiz M.J."/>
            <person name="Santibanez J."/>
            <person name="Schneider B.W."/>
            <person name="Sisson I."/>
            <person name="Smith M."/>
            <person name="Sodergren E."/>
            <person name="Song X.-Z."/>
            <person name="Song B.B."/>
            <person name="Summersgill H."/>
            <person name="Thelus R."/>
            <person name="Thornton R.D."/>
            <person name="Trejos Z.Y."/>
            <person name="Usmani K."/>
            <person name="Vattathil S."/>
            <person name="Villasana D."/>
            <person name="Walker D.L."/>
            <person name="Wang S."/>
            <person name="Wang K."/>
            <person name="White C.S."/>
            <person name="Williams A.C."/>
            <person name="Williamson J."/>
            <person name="Wilson K."/>
            <person name="Woghiren I.O."/>
            <person name="Woodworth J.R."/>
            <person name="Worley K.C."/>
            <person name="Wright R.A."/>
            <person name="Wu W."/>
            <person name="Young L."/>
            <person name="Zhang L."/>
            <person name="Zhang J."/>
            <person name="Zhu Y."/>
            <person name="Muzny D.M."/>
            <person name="Weinstock G."/>
            <person name="Gibbs R.A."/>
        </authorList>
    </citation>
    <scope>NUCLEOTIDE SEQUENCE [LARGE SCALE GENOMIC DNA]</scope>
    <source>
        <strain evidence="6">LSR1</strain>
    </source>
</reference>
<dbReference type="PANTHER" id="PTHR12236:SF75">
    <property type="entry name" value="CUTICULAR PROTEIN 62BB, ISOFORM A"/>
    <property type="match status" value="1"/>
</dbReference>
<dbReference type="EnsemblMetazoa" id="XM_016801523.2">
    <property type="protein sequence ID" value="XP_016657012.1"/>
    <property type="gene ID" value="LOC100164424"/>
</dbReference>
<keyword evidence="6" id="KW-1185">Reference proteome</keyword>
<dbReference type="GO" id="GO:0005615">
    <property type="term" value="C:extracellular space"/>
    <property type="evidence" value="ECO:0007669"/>
    <property type="project" value="TreeGrafter"/>
</dbReference>
<protein>
    <submittedName>
        <fullName evidence="5">Uncharacterized protein</fullName>
    </submittedName>
</protein>
<dbReference type="RefSeq" id="XP_016657012.1">
    <property type="nucleotide sequence ID" value="XM_016801523.1"/>
</dbReference>
<feature type="signal peptide" evidence="4">
    <location>
        <begin position="1"/>
        <end position="33"/>
    </location>
</feature>
<dbReference type="PRINTS" id="PR00947">
    <property type="entry name" value="CUTICLE"/>
</dbReference>
<dbReference type="Proteomes" id="UP000007819">
    <property type="component" value="Chromosome A2"/>
</dbReference>
<dbReference type="InterPro" id="IPR000618">
    <property type="entry name" value="Insect_cuticle"/>
</dbReference>
<dbReference type="GO" id="GO:0031012">
    <property type="term" value="C:extracellular matrix"/>
    <property type="evidence" value="ECO:0007669"/>
    <property type="project" value="TreeGrafter"/>
</dbReference>
<dbReference type="InterPro" id="IPR051217">
    <property type="entry name" value="Insect_Cuticle_Struc_Prot"/>
</dbReference>
<keyword evidence="1 2" id="KW-0193">Cuticle</keyword>
<evidence type="ECO:0000313" key="6">
    <source>
        <dbReference type="Proteomes" id="UP000007819"/>
    </source>
</evidence>
<accession>A0A8R2H640</accession>
<dbReference type="GO" id="GO:0042302">
    <property type="term" value="F:structural constituent of cuticle"/>
    <property type="evidence" value="ECO:0007669"/>
    <property type="project" value="UniProtKB-UniRule"/>
</dbReference>
<organism evidence="5 6">
    <name type="scientific">Acyrthosiphon pisum</name>
    <name type="common">Pea aphid</name>
    <dbReference type="NCBI Taxonomy" id="7029"/>
    <lineage>
        <taxon>Eukaryota</taxon>
        <taxon>Metazoa</taxon>
        <taxon>Ecdysozoa</taxon>
        <taxon>Arthropoda</taxon>
        <taxon>Hexapoda</taxon>
        <taxon>Insecta</taxon>
        <taxon>Pterygota</taxon>
        <taxon>Neoptera</taxon>
        <taxon>Paraneoptera</taxon>
        <taxon>Hemiptera</taxon>
        <taxon>Sternorrhyncha</taxon>
        <taxon>Aphidomorpha</taxon>
        <taxon>Aphidoidea</taxon>
        <taxon>Aphididae</taxon>
        <taxon>Macrosiphini</taxon>
        <taxon>Acyrthosiphon</taxon>
    </lineage>
</organism>
<dbReference type="PANTHER" id="PTHR12236">
    <property type="entry name" value="STRUCTURAL CONTITUENT OF CUTICLE"/>
    <property type="match status" value="1"/>
</dbReference>
<evidence type="ECO:0000256" key="2">
    <source>
        <dbReference type="PROSITE-ProRule" id="PRU00497"/>
    </source>
</evidence>
<name>A0A8R2H640_ACYPI</name>
<dbReference type="OrthoDB" id="6628754at2759"/>